<keyword evidence="3" id="KW-1185">Reference proteome</keyword>
<dbReference type="RefSeq" id="WP_073328759.1">
    <property type="nucleotide sequence ID" value="NZ_FQTT01000009.1"/>
</dbReference>
<dbReference type="OrthoDB" id="3256087at2"/>
<dbReference type="AlphaFoldDB" id="A0A1M4RYV7"/>
<dbReference type="Proteomes" id="UP000184291">
    <property type="component" value="Unassembled WGS sequence"/>
</dbReference>
<proteinExistence type="predicted"/>
<evidence type="ECO:0000313" key="3">
    <source>
        <dbReference type="Proteomes" id="UP000184291"/>
    </source>
</evidence>
<feature type="transmembrane region" description="Helical" evidence="1">
    <location>
        <begin position="12"/>
        <end position="43"/>
    </location>
</feature>
<feature type="transmembrane region" description="Helical" evidence="1">
    <location>
        <begin position="49"/>
        <end position="67"/>
    </location>
</feature>
<evidence type="ECO:0000313" key="2">
    <source>
        <dbReference type="EMBL" id="SHE24887.1"/>
    </source>
</evidence>
<name>A0A1M4RYV7_9ACTO</name>
<sequence>MIYYQRDDEHGGTALGVVSAILAVVLVCGLRLAVMFSALFVIVDQAATGAFVLLCYFAALGAAWYGAHRFLLSPRTVQVTERGMHVARDYLPWPRRREELLVVEERRLARRPHHRAVYYTSSGRVRMRGLENMKQYDNPAVARQAVEDRLDQVWAACEWARADAAKRRRQVAAEQGADAQK</sequence>
<keyword evidence="1" id="KW-0812">Transmembrane</keyword>
<evidence type="ECO:0000256" key="1">
    <source>
        <dbReference type="SAM" id="Phobius"/>
    </source>
</evidence>
<reference evidence="3" key="1">
    <citation type="submission" date="2016-09" db="EMBL/GenBank/DDBJ databases">
        <authorList>
            <person name="Strepis N."/>
        </authorList>
    </citation>
    <scope>NUCLEOTIDE SEQUENCE [LARGE SCALE GENOMIC DNA]</scope>
</reference>
<gene>
    <name evidence="2" type="ORF">ACGLYG10_1097</name>
</gene>
<keyword evidence="1" id="KW-1133">Transmembrane helix</keyword>
<accession>A0A1M4RYV7</accession>
<organism evidence="2 3">
    <name type="scientific">Actinomyces glycerinitolerans</name>
    <dbReference type="NCBI Taxonomy" id="1892869"/>
    <lineage>
        <taxon>Bacteria</taxon>
        <taxon>Bacillati</taxon>
        <taxon>Actinomycetota</taxon>
        <taxon>Actinomycetes</taxon>
        <taxon>Actinomycetales</taxon>
        <taxon>Actinomycetaceae</taxon>
        <taxon>Actinomyces</taxon>
    </lineage>
</organism>
<dbReference type="EMBL" id="FQTT01000009">
    <property type="protein sequence ID" value="SHE24887.1"/>
    <property type="molecule type" value="Genomic_DNA"/>
</dbReference>
<protein>
    <submittedName>
        <fullName evidence="2">Uncharacterized protein</fullName>
    </submittedName>
</protein>
<keyword evidence="1" id="KW-0472">Membrane</keyword>